<gene>
    <name evidence="1" type="ORF">EJA05_24080</name>
</gene>
<organism evidence="1 2">
    <name type="scientific">Pseudomonas entomophila</name>
    <dbReference type="NCBI Taxonomy" id="312306"/>
    <lineage>
        <taxon>Bacteria</taxon>
        <taxon>Pseudomonadati</taxon>
        <taxon>Pseudomonadota</taxon>
        <taxon>Gammaproteobacteria</taxon>
        <taxon>Pseudomonadales</taxon>
        <taxon>Pseudomonadaceae</taxon>
        <taxon>Pseudomonas</taxon>
    </lineage>
</organism>
<dbReference type="KEGG" id="pory:EJA05_24080"/>
<reference evidence="1 2" key="1">
    <citation type="submission" date="2018-12" db="EMBL/GenBank/DDBJ databases">
        <authorList>
            <person name="Li S."/>
            <person name="Yang R."/>
            <person name="Chen G."/>
            <person name="Zou L."/>
            <person name="Zhang C."/>
            <person name="Chen Y."/>
            <person name="Liu Z."/>
            <person name="Li Y."/>
            <person name="Yan Y."/>
            <person name="Huang M."/>
            <person name="Chen T."/>
        </authorList>
    </citation>
    <scope>NUCLEOTIDE SEQUENCE [LARGE SCALE GENOMIC DNA]</scope>
    <source>
        <strain evidence="1 2">1257</strain>
    </source>
</reference>
<evidence type="ECO:0000313" key="2">
    <source>
        <dbReference type="Proteomes" id="UP000268230"/>
    </source>
</evidence>
<dbReference type="EMBL" id="CP034338">
    <property type="protein sequence ID" value="AZL70621.1"/>
    <property type="molecule type" value="Genomic_DNA"/>
</dbReference>
<dbReference type="Proteomes" id="UP000268230">
    <property type="component" value="Chromosome"/>
</dbReference>
<proteinExistence type="predicted"/>
<protein>
    <submittedName>
        <fullName evidence="1">Uncharacterized protein</fullName>
    </submittedName>
</protein>
<accession>A0A3S8UQV3</accession>
<dbReference type="AlphaFoldDB" id="A0A3S8UQV3"/>
<name>A0A3S8UQV3_9PSED</name>
<dbReference type="OrthoDB" id="8706096at2"/>
<sequence>MKSVEKLAFSKLERFVEGISNRDSSVLQREFSISPSVIDEIYESIGDYYDLGVKLSIASLADAGHLQLGGRSLIDFYPVNDGGLGVECALLIDGKVGEAILHAEFSIDGDKCELKYKYIGS</sequence>
<evidence type="ECO:0000313" key="1">
    <source>
        <dbReference type="EMBL" id="AZL70621.1"/>
    </source>
</evidence>